<dbReference type="EMBL" id="AZGY01000022">
    <property type="protein sequence ID" value="KZZ90206.1"/>
    <property type="molecule type" value="Genomic_DNA"/>
</dbReference>
<reference evidence="2 3" key="1">
    <citation type="journal article" date="2016" name="Genome Biol. Evol.">
        <title>Divergent and convergent evolution of fungal pathogenicity.</title>
        <authorList>
            <person name="Shang Y."/>
            <person name="Xiao G."/>
            <person name="Zheng P."/>
            <person name="Cen K."/>
            <person name="Zhan S."/>
            <person name="Wang C."/>
        </authorList>
    </citation>
    <scope>NUCLEOTIDE SEQUENCE [LARGE SCALE GENOMIC DNA]</scope>
    <source>
        <strain evidence="2 3">RCEF 2490</strain>
    </source>
</reference>
<comment type="caution">
    <text evidence="2">The sequence shown here is derived from an EMBL/GenBank/DDBJ whole genome shotgun (WGS) entry which is preliminary data.</text>
</comment>
<feature type="region of interest" description="Disordered" evidence="1">
    <location>
        <begin position="1"/>
        <end position="47"/>
    </location>
</feature>
<evidence type="ECO:0000313" key="3">
    <source>
        <dbReference type="Proteomes" id="UP000078544"/>
    </source>
</evidence>
<name>A0A167XKT7_9HYPO</name>
<accession>A0A167XKT7</accession>
<proteinExistence type="predicted"/>
<sequence length="103" mass="11915">MRENNKHIVTDRSKNFGDTPGKNAVFTRDYEKPTPDQKRNKINKEKRDALTAGLPLVGNGKKGYIHFETSFPQVIIDQIAGDDQFIRDFIEIWSSRIWQPTHS</sequence>
<keyword evidence="3" id="KW-1185">Reference proteome</keyword>
<gene>
    <name evidence="2" type="ORF">AAL_07307</name>
</gene>
<organism evidence="2 3">
    <name type="scientific">Moelleriella libera RCEF 2490</name>
    <dbReference type="NCBI Taxonomy" id="1081109"/>
    <lineage>
        <taxon>Eukaryota</taxon>
        <taxon>Fungi</taxon>
        <taxon>Dikarya</taxon>
        <taxon>Ascomycota</taxon>
        <taxon>Pezizomycotina</taxon>
        <taxon>Sordariomycetes</taxon>
        <taxon>Hypocreomycetidae</taxon>
        <taxon>Hypocreales</taxon>
        <taxon>Clavicipitaceae</taxon>
        <taxon>Moelleriella</taxon>
    </lineage>
</organism>
<dbReference type="Proteomes" id="UP000078544">
    <property type="component" value="Unassembled WGS sequence"/>
</dbReference>
<feature type="compositionally biased region" description="Basic and acidic residues" evidence="1">
    <location>
        <begin position="1"/>
        <end position="15"/>
    </location>
</feature>
<feature type="compositionally biased region" description="Basic and acidic residues" evidence="1">
    <location>
        <begin position="28"/>
        <end position="47"/>
    </location>
</feature>
<dbReference type="AlphaFoldDB" id="A0A167XKT7"/>
<protein>
    <submittedName>
        <fullName evidence="2">Uncharacterized protein</fullName>
    </submittedName>
</protein>
<evidence type="ECO:0000313" key="2">
    <source>
        <dbReference type="EMBL" id="KZZ90206.1"/>
    </source>
</evidence>
<evidence type="ECO:0000256" key="1">
    <source>
        <dbReference type="SAM" id="MobiDB-lite"/>
    </source>
</evidence>